<gene>
    <name evidence="2" type="ORF">GMJLKIPL_0676</name>
</gene>
<accession>A0ABQ4S6J7</accession>
<evidence type="ECO:0000313" key="2">
    <source>
        <dbReference type="EMBL" id="GJD98765.1"/>
    </source>
</evidence>
<reference evidence="2" key="1">
    <citation type="journal article" date="2021" name="Front. Microbiol.">
        <title>Comprehensive Comparative Genomics and Phenotyping of Methylobacterium Species.</title>
        <authorList>
            <person name="Alessa O."/>
            <person name="Ogura Y."/>
            <person name="Fujitani Y."/>
            <person name="Takami H."/>
            <person name="Hayashi T."/>
            <person name="Sahin N."/>
            <person name="Tani A."/>
        </authorList>
    </citation>
    <scope>NUCLEOTIDE SEQUENCE</scope>
    <source>
        <strain evidence="2">DSM 17168</strain>
    </source>
</reference>
<feature type="chain" id="PRO_5047204235" description="ABC transporter substrate-binding protein" evidence="1">
    <location>
        <begin position="35"/>
        <end position="131"/>
    </location>
</feature>
<evidence type="ECO:0008006" key="4">
    <source>
        <dbReference type="Google" id="ProtNLM"/>
    </source>
</evidence>
<dbReference type="EMBL" id="BPQQ01000007">
    <property type="protein sequence ID" value="GJD98765.1"/>
    <property type="molecule type" value="Genomic_DNA"/>
</dbReference>
<evidence type="ECO:0000313" key="3">
    <source>
        <dbReference type="Proteomes" id="UP001055153"/>
    </source>
</evidence>
<dbReference type="RefSeq" id="WP_238233715.1">
    <property type="nucleotide sequence ID" value="NZ_BPQQ01000007.1"/>
</dbReference>
<comment type="caution">
    <text evidence="2">The sequence shown here is derived from an EMBL/GenBank/DDBJ whole genome shotgun (WGS) entry which is preliminary data.</text>
</comment>
<proteinExistence type="predicted"/>
<protein>
    <recommendedName>
        <fullName evidence="4">ABC transporter substrate-binding protein</fullName>
    </recommendedName>
</protein>
<reference evidence="2" key="2">
    <citation type="submission" date="2021-08" db="EMBL/GenBank/DDBJ databases">
        <authorList>
            <person name="Tani A."/>
            <person name="Ola A."/>
            <person name="Ogura Y."/>
            <person name="Katsura K."/>
            <person name="Hayashi T."/>
        </authorList>
    </citation>
    <scope>NUCLEOTIDE SEQUENCE</scope>
    <source>
        <strain evidence="2">DSM 17168</strain>
    </source>
</reference>
<keyword evidence="1" id="KW-0732">Signal</keyword>
<keyword evidence="3" id="KW-1185">Reference proteome</keyword>
<feature type="signal peptide" evidence="1">
    <location>
        <begin position="1"/>
        <end position="34"/>
    </location>
</feature>
<name>A0ABQ4S6J7_9HYPH</name>
<evidence type="ECO:0000256" key="1">
    <source>
        <dbReference type="SAM" id="SignalP"/>
    </source>
</evidence>
<dbReference type="Proteomes" id="UP001055153">
    <property type="component" value="Unassembled WGS sequence"/>
</dbReference>
<sequence length="131" mass="13876">MPTPTLRGSALQARSALPAVLATIAGLMAGQAQAQSVKIVGIGAASCQVFLREIAGRPDVEKNFFAWAQGYMNGLLIRAPAGKDEGLDLTPPAFPLLKQAEFLRTFCSKNAGEDFSDGVNELYRTLRAPPG</sequence>
<organism evidence="2 3">
    <name type="scientific">Methylobacterium isbiliense</name>
    <dbReference type="NCBI Taxonomy" id="315478"/>
    <lineage>
        <taxon>Bacteria</taxon>
        <taxon>Pseudomonadati</taxon>
        <taxon>Pseudomonadota</taxon>
        <taxon>Alphaproteobacteria</taxon>
        <taxon>Hyphomicrobiales</taxon>
        <taxon>Methylobacteriaceae</taxon>
        <taxon>Methylobacterium</taxon>
    </lineage>
</organism>